<gene>
    <name evidence="12" type="ORF">CTI12_AA196260</name>
</gene>
<dbReference type="PANTHER" id="PTHR12588:SF12">
    <property type="entry name" value="INOSITOL OXYGENASE 1"/>
    <property type="match status" value="1"/>
</dbReference>
<keyword evidence="6" id="KW-0060">Ascorbate biosynthesis</keyword>
<evidence type="ECO:0000256" key="1">
    <source>
        <dbReference type="ARBA" id="ARBA00004496"/>
    </source>
</evidence>
<dbReference type="SUPFAM" id="SSF109604">
    <property type="entry name" value="HD-domain/PDEase-like"/>
    <property type="match status" value="1"/>
</dbReference>
<comment type="caution">
    <text evidence="12">The sequence shown here is derived from an EMBL/GenBank/DDBJ whole genome shotgun (WGS) entry which is preliminary data.</text>
</comment>
<comment type="similarity">
    <text evidence="3 11">Belongs to the myo-inositol oxygenase family.</text>
</comment>
<evidence type="ECO:0000256" key="9">
    <source>
        <dbReference type="ARBA" id="ARBA00023004"/>
    </source>
</evidence>
<protein>
    <recommendedName>
        <fullName evidence="4 11">Inositol oxygenase</fullName>
        <ecNumber evidence="4 11">1.13.99.1</ecNumber>
    </recommendedName>
    <alternativeName>
        <fullName evidence="11">Myo-inositol oxygenase</fullName>
    </alternativeName>
</protein>
<dbReference type="GO" id="GO:0005506">
    <property type="term" value="F:iron ion binding"/>
    <property type="evidence" value="ECO:0007669"/>
    <property type="project" value="InterPro"/>
</dbReference>
<evidence type="ECO:0000256" key="2">
    <source>
        <dbReference type="ARBA" id="ARBA00005167"/>
    </source>
</evidence>
<feature type="binding site" evidence="10">
    <location>
        <position position="62"/>
    </location>
    <ligand>
        <name>Fe cation</name>
        <dbReference type="ChEBI" id="CHEBI:24875"/>
        <label>1</label>
    </ligand>
</feature>
<dbReference type="EMBL" id="PKPP01001713">
    <property type="protein sequence ID" value="PWA80526.1"/>
    <property type="molecule type" value="Genomic_DNA"/>
</dbReference>
<keyword evidence="13" id="KW-1185">Reference proteome</keyword>
<dbReference type="GO" id="GO:0019853">
    <property type="term" value="P:L-ascorbic acid biosynthetic process"/>
    <property type="evidence" value="ECO:0007669"/>
    <property type="project" value="UniProtKB-KW"/>
</dbReference>
<dbReference type="STRING" id="35608.A0A2U1P440"/>
<evidence type="ECO:0000313" key="12">
    <source>
        <dbReference type="EMBL" id="PWA80526.1"/>
    </source>
</evidence>
<dbReference type="InterPro" id="IPR007828">
    <property type="entry name" value="Inositol_oxygenase"/>
</dbReference>
<evidence type="ECO:0000256" key="4">
    <source>
        <dbReference type="ARBA" id="ARBA00011919"/>
    </source>
</evidence>
<organism evidence="12 13">
    <name type="scientific">Artemisia annua</name>
    <name type="common">Sweet wormwood</name>
    <dbReference type="NCBI Taxonomy" id="35608"/>
    <lineage>
        <taxon>Eukaryota</taxon>
        <taxon>Viridiplantae</taxon>
        <taxon>Streptophyta</taxon>
        <taxon>Embryophyta</taxon>
        <taxon>Tracheophyta</taxon>
        <taxon>Spermatophyta</taxon>
        <taxon>Magnoliopsida</taxon>
        <taxon>eudicotyledons</taxon>
        <taxon>Gunneridae</taxon>
        <taxon>Pentapetalae</taxon>
        <taxon>asterids</taxon>
        <taxon>campanulids</taxon>
        <taxon>Asterales</taxon>
        <taxon>Asteraceae</taxon>
        <taxon>Asteroideae</taxon>
        <taxon>Anthemideae</taxon>
        <taxon>Artemisiinae</taxon>
        <taxon>Artemisia</taxon>
    </lineage>
</organism>
<proteinExistence type="inferred from homology"/>
<evidence type="ECO:0000256" key="10">
    <source>
        <dbReference type="PIRSR" id="PIRSR607828-2"/>
    </source>
</evidence>
<evidence type="ECO:0000256" key="5">
    <source>
        <dbReference type="ARBA" id="ARBA00022490"/>
    </source>
</evidence>
<dbReference type="GO" id="GO:0050113">
    <property type="term" value="F:inositol oxygenase activity"/>
    <property type="evidence" value="ECO:0007669"/>
    <property type="project" value="UniProtKB-UniRule"/>
</dbReference>
<sequence length="170" mass="19112">MSNQNSNGFGVVVRSEHCAVAVVDIVPGGGFMGSNIILRFCELLNEAVDESDPDLDEPEVDHLLHMAETIREDYPNEDYLGYIGLRKHVFHVAVQEMTTRKTFILRPVIPTDTAILGIFPVAPLLKALREEDECQCAIFFFPRDTIGLVLDPEYYALLALSKERSKFLRA</sequence>
<comment type="subcellular location">
    <subcellularLocation>
        <location evidence="1 11">Cytoplasm</location>
    </subcellularLocation>
</comment>
<accession>A0A2U1P440</accession>
<evidence type="ECO:0000256" key="3">
    <source>
        <dbReference type="ARBA" id="ARBA00005286"/>
    </source>
</evidence>
<evidence type="ECO:0000313" key="13">
    <source>
        <dbReference type="Proteomes" id="UP000245207"/>
    </source>
</evidence>
<evidence type="ECO:0000256" key="11">
    <source>
        <dbReference type="RuleBase" id="RU367039"/>
    </source>
</evidence>
<dbReference type="OrthoDB" id="5151075at2759"/>
<evidence type="ECO:0000256" key="6">
    <source>
        <dbReference type="ARBA" id="ARBA00022644"/>
    </source>
</evidence>
<dbReference type="GO" id="GO:0019310">
    <property type="term" value="P:inositol catabolic process"/>
    <property type="evidence" value="ECO:0007669"/>
    <property type="project" value="UniProtKB-UniRule"/>
</dbReference>
<dbReference type="UniPathway" id="UPA00111">
    <property type="reaction ID" value="UER00527"/>
</dbReference>
<keyword evidence="7 10" id="KW-0479">Metal-binding</keyword>
<keyword evidence="8 11" id="KW-0560">Oxidoreductase</keyword>
<comment type="pathway">
    <text evidence="2 11">Polyol metabolism; myo-inositol degradation into D-glucuronate; D-glucuronate from myo-inositol: step 1/1.</text>
</comment>
<dbReference type="PANTHER" id="PTHR12588">
    <property type="entry name" value="MYOINOSITOL OXYGENASE"/>
    <property type="match status" value="1"/>
</dbReference>
<dbReference type="EC" id="1.13.99.1" evidence="4 11"/>
<dbReference type="Proteomes" id="UP000245207">
    <property type="component" value="Unassembled WGS sequence"/>
</dbReference>
<comment type="cofactor">
    <cofactor evidence="10 11">
        <name>Fe cation</name>
        <dbReference type="ChEBI" id="CHEBI:24875"/>
    </cofactor>
    <text evidence="10 11">Binds 2 iron ions per subunit.</text>
</comment>
<dbReference type="AlphaFoldDB" id="A0A2U1P440"/>
<evidence type="ECO:0000256" key="8">
    <source>
        <dbReference type="ARBA" id="ARBA00023002"/>
    </source>
</evidence>
<evidence type="ECO:0000256" key="7">
    <source>
        <dbReference type="ARBA" id="ARBA00022723"/>
    </source>
</evidence>
<keyword evidence="9 10" id="KW-0408">Iron</keyword>
<comment type="catalytic activity">
    <reaction evidence="11">
        <text>myo-inositol + O2 = D-glucuronate + H2O + H(+)</text>
        <dbReference type="Rhea" id="RHEA:23696"/>
        <dbReference type="ChEBI" id="CHEBI:15377"/>
        <dbReference type="ChEBI" id="CHEBI:15378"/>
        <dbReference type="ChEBI" id="CHEBI:15379"/>
        <dbReference type="ChEBI" id="CHEBI:17268"/>
        <dbReference type="ChEBI" id="CHEBI:58720"/>
        <dbReference type="EC" id="1.13.99.1"/>
    </reaction>
</comment>
<dbReference type="Pfam" id="PF05153">
    <property type="entry name" value="MIOX"/>
    <property type="match status" value="1"/>
</dbReference>
<dbReference type="GO" id="GO:0005737">
    <property type="term" value="C:cytoplasm"/>
    <property type="evidence" value="ECO:0007669"/>
    <property type="project" value="UniProtKB-SubCell"/>
</dbReference>
<reference evidence="12 13" key="1">
    <citation type="journal article" date="2018" name="Mol. Plant">
        <title>The genome of Artemisia annua provides insight into the evolution of Asteraceae family and artemisinin biosynthesis.</title>
        <authorList>
            <person name="Shen Q."/>
            <person name="Zhang L."/>
            <person name="Liao Z."/>
            <person name="Wang S."/>
            <person name="Yan T."/>
            <person name="Shi P."/>
            <person name="Liu M."/>
            <person name="Fu X."/>
            <person name="Pan Q."/>
            <person name="Wang Y."/>
            <person name="Lv Z."/>
            <person name="Lu X."/>
            <person name="Zhang F."/>
            <person name="Jiang W."/>
            <person name="Ma Y."/>
            <person name="Chen M."/>
            <person name="Hao X."/>
            <person name="Li L."/>
            <person name="Tang Y."/>
            <person name="Lv G."/>
            <person name="Zhou Y."/>
            <person name="Sun X."/>
            <person name="Brodelius P.E."/>
            <person name="Rose J.K.C."/>
            <person name="Tang K."/>
        </authorList>
    </citation>
    <scope>NUCLEOTIDE SEQUENCE [LARGE SCALE GENOMIC DNA]</scope>
    <source>
        <strain evidence="13">cv. Huhao1</strain>
        <tissue evidence="12">Leaf</tissue>
    </source>
</reference>
<name>A0A2U1P440_ARTAN</name>
<keyword evidence="5 11" id="KW-0963">Cytoplasm</keyword>